<evidence type="ECO:0000256" key="2">
    <source>
        <dbReference type="ARBA" id="ARBA00022857"/>
    </source>
</evidence>
<evidence type="ECO:0000313" key="6">
    <source>
        <dbReference type="Proteomes" id="UP000607559"/>
    </source>
</evidence>
<dbReference type="InterPro" id="IPR002347">
    <property type="entry name" value="SDR_fam"/>
</dbReference>
<dbReference type="Proteomes" id="UP000607559">
    <property type="component" value="Unassembled WGS sequence"/>
</dbReference>
<dbReference type="PANTHER" id="PTHR43490">
    <property type="entry name" value="(+)-NEOMENTHOL DEHYDROGENASE"/>
    <property type="match status" value="1"/>
</dbReference>
<proteinExistence type="inferred from homology"/>
<comment type="caution">
    <text evidence="5">The sequence shown here is derived from an EMBL/GenBank/DDBJ whole genome shotgun (WGS) entry which is preliminary data.</text>
</comment>
<keyword evidence="6" id="KW-1185">Reference proteome</keyword>
<comment type="similarity">
    <text evidence="1 4">Belongs to the short-chain dehydrogenases/reductases (SDR) family.</text>
</comment>
<organism evidence="5 6">
    <name type="scientific">Puia dinghuensis</name>
    <dbReference type="NCBI Taxonomy" id="1792502"/>
    <lineage>
        <taxon>Bacteria</taxon>
        <taxon>Pseudomonadati</taxon>
        <taxon>Bacteroidota</taxon>
        <taxon>Chitinophagia</taxon>
        <taxon>Chitinophagales</taxon>
        <taxon>Chitinophagaceae</taxon>
        <taxon>Puia</taxon>
    </lineage>
</organism>
<dbReference type="InterPro" id="IPR045313">
    <property type="entry name" value="CBR1-like"/>
</dbReference>
<evidence type="ECO:0000256" key="4">
    <source>
        <dbReference type="RuleBase" id="RU000363"/>
    </source>
</evidence>
<gene>
    <name evidence="5" type="ORF">GCM10011511_27230</name>
</gene>
<evidence type="ECO:0000256" key="1">
    <source>
        <dbReference type="ARBA" id="ARBA00006484"/>
    </source>
</evidence>
<dbReference type="PRINTS" id="PR00080">
    <property type="entry name" value="SDRFAMILY"/>
</dbReference>
<protein>
    <submittedName>
        <fullName evidence="5">Dehydrogenase</fullName>
    </submittedName>
</protein>
<accession>A0A8J2UDS8</accession>
<keyword evidence="2" id="KW-0521">NADP</keyword>
<sequence>MKEKRLTALITGANKGIGFSVAEELLRLGYYVYLGARDKVKGQAAINTLKAKGFSKVSLLSIDVADPVSVWKAAAWLAGKEDHLDVLVNNAAIGGRRPQKASSGDVAILKEVFDTNFFGAIEVTRAFLLLMRRSEAPRIVNVSSELSSLWFQERDTSSFYATELMAYSASKTALNSFTLMLAKELQHTEFKVNSVTPGFTATDLTDHSGHQTPEEAARIVVKFATLSQEGPSGQFFGSKGRIPW</sequence>
<dbReference type="Pfam" id="PF00106">
    <property type="entry name" value="adh_short"/>
    <property type="match status" value="1"/>
</dbReference>
<dbReference type="SUPFAM" id="SSF51735">
    <property type="entry name" value="NAD(P)-binding Rossmann-fold domains"/>
    <property type="match status" value="1"/>
</dbReference>
<dbReference type="EMBL" id="BMJC01000003">
    <property type="protein sequence ID" value="GGB02507.1"/>
    <property type="molecule type" value="Genomic_DNA"/>
</dbReference>
<dbReference type="RefSeq" id="WP_188932522.1">
    <property type="nucleotide sequence ID" value="NZ_BMJC01000003.1"/>
</dbReference>
<name>A0A8J2UDS8_9BACT</name>
<evidence type="ECO:0000256" key="3">
    <source>
        <dbReference type="ARBA" id="ARBA00023002"/>
    </source>
</evidence>
<reference evidence="5" key="2">
    <citation type="submission" date="2020-09" db="EMBL/GenBank/DDBJ databases">
        <authorList>
            <person name="Sun Q."/>
            <person name="Zhou Y."/>
        </authorList>
    </citation>
    <scope>NUCLEOTIDE SEQUENCE</scope>
    <source>
        <strain evidence="5">CGMCC 1.15448</strain>
    </source>
</reference>
<dbReference type="PANTHER" id="PTHR43490:SF99">
    <property type="entry name" value="SHORT-CHAIN DEHYDROGENASE_REDUCTASE"/>
    <property type="match status" value="1"/>
</dbReference>
<dbReference type="InterPro" id="IPR036291">
    <property type="entry name" value="NAD(P)-bd_dom_sf"/>
</dbReference>
<dbReference type="Gene3D" id="3.40.50.720">
    <property type="entry name" value="NAD(P)-binding Rossmann-like Domain"/>
    <property type="match status" value="1"/>
</dbReference>
<keyword evidence="3" id="KW-0560">Oxidoreductase</keyword>
<reference evidence="5" key="1">
    <citation type="journal article" date="2014" name="Int. J. Syst. Evol. Microbiol.">
        <title>Complete genome sequence of Corynebacterium casei LMG S-19264T (=DSM 44701T), isolated from a smear-ripened cheese.</title>
        <authorList>
            <consortium name="US DOE Joint Genome Institute (JGI-PGF)"/>
            <person name="Walter F."/>
            <person name="Albersmeier A."/>
            <person name="Kalinowski J."/>
            <person name="Ruckert C."/>
        </authorList>
    </citation>
    <scope>NUCLEOTIDE SEQUENCE</scope>
    <source>
        <strain evidence="5">CGMCC 1.15448</strain>
    </source>
</reference>
<evidence type="ECO:0000313" key="5">
    <source>
        <dbReference type="EMBL" id="GGB02507.1"/>
    </source>
</evidence>
<dbReference type="PRINTS" id="PR00081">
    <property type="entry name" value="GDHRDH"/>
</dbReference>
<dbReference type="AlphaFoldDB" id="A0A8J2UDS8"/>
<dbReference type="GO" id="GO:0016616">
    <property type="term" value="F:oxidoreductase activity, acting on the CH-OH group of donors, NAD or NADP as acceptor"/>
    <property type="evidence" value="ECO:0007669"/>
    <property type="project" value="InterPro"/>
</dbReference>
<dbReference type="CDD" id="cd05324">
    <property type="entry name" value="carb_red_PTCR-like_SDR_c"/>
    <property type="match status" value="1"/>
</dbReference>